<dbReference type="PANTHER" id="PTHR43094:SF1">
    <property type="entry name" value="AMINOTRANSFERASE CLASS-III"/>
    <property type="match status" value="1"/>
</dbReference>
<accession>A0A1X7ITH4</accession>
<dbReference type="InterPro" id="IPR015421">
    <property type="entry name" value="PyrdxlP-dep_Trfase_major"/>
</dbReference>
<comment type="similarity">
    <text evidence="1 3">Belongs to the class-III pyridoxal-phosphate-dependent aminotransferase family.</text>
</comment>
<keyword evidence="5" id="KW-1185">Reference proteome</keyword>
<name>A0A1X7ITH4_9BACT</name>
<dbReference type="InterPro" id="IPR015422">
    <property type="entry name" value="PyrdxlP-dep_Trfase_small"/>
</dbReference>
<keyword evidence="2 3" id="KW-0663">Pyridoxal phosphate</keyword>
<dbReference type="OrthoDB" id="1906at2"/>
<keyword evidence="4" id="KW-0032">Aminotransferase</keyword>
<gene>
    <name evidence="4" type="ORF">SAMN06275492_10483</name>
</gene>
<protein>
    <submittedName>
        <fullName evidence="4">Adenosylmethionine-8-amino-7-oxononanoate aminotransferase</fullName>
    </submittedName>
</protein>
<dbReference type="SUPFAM" id="SSF53383">
    <property type="entry name" value="PLP-dependent transferases"/>
    <property type="match status" value="1"/>
</dbReference>
<dbReference type="PANTHER" id="PTHR43094">
    <property type="entry name" value="AMINOTRANSFERASE"/>
    <property type="match status" value="1"/>
</dbReference>
<proteinExistence type="inferred from homology"/>
<evidence type="ECO:0000313" key="4">
    <source>
        <dbReference type="EMBL" id="SMG17816.1"/>
    </source>
</evidence>
<dbReference type="RefSeq" id="WP_085543901.1">
    <property type="nucleotide sequence ID" value="NZ_FXBB01000004.1"/>
</dbReference>
<dbReference type="PIRSF" id="PIRSF000521">
    <property type="entry name" value="Transaminase_4ab_Lys_Orn"/>
    <property type="match status" value="1"/>
</dbReference>
<keyword evidence="4" id="KW-0808">Transferase</keyword>
<evidence type="ECO:0000256" key="1">
    <source>
        <dbReference type="ARBA" id="ARBA00008954"/>
    </source>
</evidence>
<dbReference type="AlphaFoldDB" id="A0A1X7ITH4"/>
<dbReference type="Proteomes" id="UP000193355">
    <property type="component" value="Unassembled WGS sequence"/>
</dbReference>
<evidence type="ECO:0000256" key="3">
    <source>
        <dbReference type="RuleBase" id="RU003560"/>
    </source>
</evidence>
<reference evidence="5" key="1">
    <citation type="submission" date="2017-04" db="EMBL/GenBank/DDBJ databases">
        <authorList>
            <person name="Varghese N."/>
            <person name="Submissions S."/>
        </authorList>
    </citation>
    <scope>NUCLEOTIDE SEQUENCE [LARGE SCALE GENOMIC DNA]</scope>
    <source>
        <strain evidence="5">USBA 82</strain>
    </source>
</reference>
<organism evidence="4 5">
    <name type="scientific">Dethiosulfovibrio salsuginis</name>
    <dbReference type="NCBI Taxonomy" id="561720"/>
    <lineage>
        <taxon>Bacteria</taxon>
        <taxon>Thermotogati</taxon>
        <taxon>Synergistota</taxon>
        <taxon>Synergistia</taxon>
        <taxon>Synergistales</taxon>
        <taxon>Dethiosulfovibrionaceae</taxon>
        <taxon>Dethiosulfovibrio</taxon>
    </lineage>
</organism>
<evidence type="ECO:0000313" key="5">
    <source>
        <dbReference type="Proteomes" id="UP000193355"/>
    </source>
</evidence>
<evidence type="ECO:0000256" key="2">
    <source>
        <dbReference type="ARBA" id="ARBA00022898"/>
    </source>
</evidence>
<sequence>MDFGKLIPRNYKAELRKAVRGKGIYLYDDEDREYIDGCCGALISSLGHGNEEVAKAVYDQLLTLEFAHPSRWKNDATLEAAEEVASIAPGDLKNVWFVSGGSEAIESALKLARQYFVERDGKGSGKTTFIARWNSYHGSTIGTMGLAGSMARRREFTPLFQESPKIPPHYCYRCPYDMTCPSCELKCATALEDEIQRIGPERVIAFVAEPVVGSTVGALNPPEGYWQRIREICTKYDVLLIADEVMTGIGRTGKAFCVDHWDVVPEIICSAKAMASGYSPAGGILVSQKLVDVLKGGSGAFQHGHTYNANPASAAAITATIRIMKRDGLFENAMKRGEQLMAGLKDMMDLPIVGDVRGLGLMRGIEIVANKDTKEPFPPSIKAAALVTSCCMDQGLVIYPGTGMINGVAGDQFLIAPPLIVTEAQIDDILKKLRAGLEEACVRLKP</sequence>
<dbReference type="InterPro" id="IPR015424">
    <property type="entry name" value="PyrdxlP-dep_Trfase"/>
</dbReference>
<dbReference type="Gene3D" id="3.40.640.10">
    <property type="entry name" value="Type I PLP-dependent aspartate aminotransferase-like (Major domain)"/>
    <property type="match status" value="1"/>
</dbReference>
<dbReference type="GO" id="GO:0008483">
    <property type="term" value="F:transaminase activity"/>
    <property type="evidence" value="ECO:0007669"/>
    <property type="project" value="UniProtKB-KW"/>
</dbReference>
<dbReference type="STRING" id="561720.SAMN06275492_10483"/>
<dbReference type="Pfam" id="PF00202">
    <property type="entry name" value="Aminotran_3"/>
    <property type="match status" value="1"/>
</dbReference>
<dbReference type="InterPro" id="IPR005814">
    <property type="entry name" value="Aminotrans_3"/>
</dbReference>
<dbReference type="GO" id="GO:0030170">
    <property type="term" value="F:pyridoxal phosphate binding"/>
    <property type="evidence" value="ECO:0007669"/>
    <property type="project" value="InterPro"/>
</dbReference>
<dbReference type="EMBL" id="FXBB01000004">
    <property type="protein sequence ID" value="SMG17816.1"/>
    <property type="molecule type" value="Genomic_DNA"/>
</dbReference>
<dbReference type="NCBIfam" id="NF005685">
    <property type="entry name" value="PRK07483.1"/>
    <property type="match status" value="1"/>
</dbReference>
<dbReference type="Gene3D" id="3.90.1150.10">
    <property type="entry name" value="Aspartate Aminotransferase, domain 1"/>
    <property type="match status" value="1"/>
</dbReference>
<dbReference type="CDD" id="cd00610">
    <property type="entry name" value="OAT_like"/>
    <property type="match status" value="1"/>
</dbReference>